<organism evidence="6 7">
    <name type="scientific">Methylobacterium pseudosasicola</name>
    <dbReference type="NCBI Taxonomy" id="582667"/>
    <lineage>
        <taxon>Bacteria</taxon>
        <taxon>Pseudomonadati</taxon>
        <taxon>Pseudomonadota</taxon>
        <taxon>Alphaproteobacteria</taxon>
        <taxon>Hyphomicrobiales</taxon>
        <taxon>Methylobacteriaceae</taxon>
        <taxon>Methylobacterium</taxon>
    </lineage>
</organism>
<dbReference type="PANTHER" id="PTHR33254:SF4">
    <property type="entry name" value="4-HYDROXY-4-METHYL-2-OXOGLUTARATE ALDOLASE 3-RELATED"/>
    <property type="match status" value="1"/>
</dbReference>
<dbReference type="Gene3D" id="3.50.30.40">
    <property type="entry name" value="Ribonuclease E inhibitor RraA/RraA-like"/>
    <property type="match status" value="1"/>
</dbReference>
<keyword evidence="5" id="KW-0479">Metal-binding</keyword>
<dbReference type="OrthoDB" id="9812532at2"/>
<evidence type="ECO:0000256" key="5">
    <source>
        <dbReference type="PIRSR" id="PIRSR605493-1"/>
    </source>
</evidence>
<dbReference type="InterPro" id="IPR005493">
    <property type="entry name" value="RraA/RraA-like"/>
</dbReference>
<evidence type="ECO:0000313" key="7">
    <source>
        <dbReference type="Proteomes" id="UP000199048"/>
    </source>
</evidence>
<dbReference type="SUPFAM" id="SSF89562">
    <property type="entry name" value="RraA-like"/>
    <property type="match status" value="1"/>
</dbReference>
<comment type="cofactor">
    <cofactor evidence="1">
        <name>a divalent metal cation</name>
        <dbReference type="ChEBI" id="CHEBI:60240"/>
    </cofactor>
</comment>
<keyword evidence="7" id="KW-1185">Reference proteome</keyword>
<dbReference type="STRING" id="582667.SAMN05192568_10267"/>
<dbReference type="GO" id="GO:0046872">
    <property type="term" value="F:metal ion binding"/>
    <property type="evidence" value="ECO:0007669"/>
    <property type="project" value="UniProtKB-KW"/>
</dbReference>
<evidence type="ECO:0000256" key="2">
    <source>
        <dbReference type="ARBA" id="ARBA00016549"/>
    </source>
</evidence>
<dbReference type="Pfam" id="PF03737">
    <property type="entry name" value="RraA-like"/>
    <property type="match status" value="1"/>
</dbReference>
<feature type="binding site" evidence="5">
    <location>
        <position position="112"/>
    </location>
    <ligand>
        <name>substrate</name>
    </ligand>
</feature>
<keyword evidence="5" id="KW-0460">Magnesium</keyword>
<dbReference type="CDD" id="cd16841">
    <property type="entry name" value="RraA_family"/>
    <property type="match status" value="1"/>
</dbReference>
<gene>
    <name evidence="6" type="ORF">SAMN05192568_10267</name>
</gene>
<comment type="cofactor">
    <cofactor evidence="5">
        <name>Mg(2+)</name>
        <dbReference type="ChEBI" id="CHEBI:18420"/>
    </cofactor>
</comment>
<dbReference type="EMBL" id="FOTK01000026">
    <property type="protein sequence ID" value="SFM30262.1"/>
    <property type="molecule type" value="Genomic_DNA"/>
</dbReference>
<dbReference type="Proteomes" id="UP000199048">
    <property type="component" value="Unassembled WGS sequence"/>
</dbReference>
<feature type="binding site" evidence="5">
    <location>
        <begin position="90"/>
        <end position="93"/>
    </location>
    <ligand>
        <name>substrate</name>
    </ligand>
</feature>
<protein>
    <recommendedName>
        <fullName evidence="2">Putative 4-hydroxy-4-methyl-2-oxoglutarate aldolase</fullName>
    </recommendedName>
    <alternativeName>
        <fullName evidence="3">Regulator of ribonuclease activity homolog</fullName>
    </alternativeName>
    <alternativeName>
        <fullName evidence="4">RraA-like protein</fullName>
    </alternativeName>
</protein>
<evidence type="ECO:0000256" key="1">
    <source>
        <dbReference type="ARBA" id="ARBA00001968"/>
    </source>
</evidence>
<dbReference type="InterPro" id="IPR036704">
    <property type="entry name" value="RraA/RraA-like_sf"/>
</dbReference>
<proteinExistence type="predicted"/>
<evidence type="ECO:0000256" key="3">
    <source>
        <dbReference type="ARBA" id="ARBA00029596"/>
    </source>
</evidence>
<accession>A0A1I4PR01</accession>
<evidence type="ECO:0000313" key="6">
    <source>
        <dbReference type="EMBL" id="SFM30262.1"/>
    </source>
</evidence>
<sequence>MQGGERAAGGNPAQMFAGVATAVISDNLERLPGAIGLRSFHKGGTMVGPAFTVRTAAGDNRAIHLALDAFRPGDVLVIDGGGDTSRALVGEIMAEIAERRGAAGLVIDGAIRDAGTLSRSNFPVFARAAIHRGPYKNGPGQMGVPVSIGGMIVQPGDIVVGDEDGVVAFPPALAEELIRAVRQQEAKEEAILQSVRDGTYKGAYAK</sequence>
<dbReference type="NCBIfam" id="NF004850">
    <property type="entry name" value="PRK06201.1"/>
    <property type="match status" value="1"/>
</dbReference>
<dbReference type="RefSeq" id="WP_092043967.1">
    <property type="nucleotide sequence ID" value="NZ_FOTK01000026.1"/>
</dbReference>
<reference evidence="7" key="1">
    <citation type="submission" date="2016-10" db="EMBL/GenBank/DDBJ databases">
        <authorList>
            <person name="Varghese N."/>
            <person name="Submissions S."/>
        </authorList>
    </citation>
    <scope>NUCLEOTIDE SEQUENCE [LARGE SCALE GENOMIC DNA]</scope>
    <source>
        <strain evidence="7">BL36</strain>
    </source>
</reference>
<evidence type="ECO:0000256" key="4">
    <source>
        <dbReference type="ARBA" id="ARBA00030169"/>
    </source>
</evidence>
<name>A0A1I4PR01_9HYPH</name>
<dbReference type="PANTHER" id="PTHR33254">
    <property type="entry name" value="4-HYDROXY-4-METHYL-2-OXOGLUTARATE ALDOLASE 3-RELATED"/>
    <property type="match status" value="1"/>
</dbReference>
<dbReference type="AlphaFoldDB" id="A0A1I4PR01"/>
<feature type="binding site" evidence="5">
    <location>
        <position position="113"/>
    </location>
    <ligand>
        <name>Mg(2+)</name>
        <dbReference type="ChEBI" id="CHEBI:18420"/>
    </ligand>
</feature>